<evidence type="ECO:0000313" key="9">
    <source>
        <dbReference type="Proteomes" id="UP001385951"/>
    </source>
</evidence>
<evidence type="ECO:0000313" key="8">
    <source>
        <dbReference type="EMBL" id="KAK7677760.1"/>
    </source>
</evidence>
<evidence type="ECO:0000256" key="2">
    <source>
        <dbReference type="ARBA" id="ARBA00004906"/>
    </source>
</evidence>
<evidence type="ECO:0000256" key="1">
    <source>
        <dbReference type="ARBA" id="ARBA00004123"/>
    </source>
</evidence>
<evidence type="ECO:0000256" key="6">
    <source>
        <dbReference type="SAM" id="MobiDB-lite"/>
    </source>
</evidence>
<feature type="domain" description="Ubiquitin conjugation factor E4 core" evidence="7">
    <location>
        <begin position="366"/>
        <end position="773"/>
    </location>
</feature>
<feature type="compositionally biased region" description="Pro residues" evidence="6">
    <location>
        <begin position="52"/>
        <end position="67"/>
    </location>
</feature>
<protein>
    <recommendedName>
        <fullName evidence="7">Ubiquitin conjugation factor E4 core domain-containing protein</fullName>
    </recommendedName>
</protein>
<proteinExistence type="predicted"/>
<dbReference type="GO" id="GO:0036503">
    <property type="term" value="P:ERAD pathway"/>
    <property type="evidence" value="ECO:0007669"/>
    <property type="project" value="InterPro"/>
</dbReference>
<dbReference type="GO" id="GO:0005737">
    <property type="term" value="C:cytoplasm"/>
    <property type="evidence" value="ECO:0007669"/>
    <property type="project" value="TreeGrafter"/>
</dbReference>
<feature type="compositionally biased region" description="Low complexity" evidence="6">
    <location>
        <begin position="31"/>
        <end position="51"/>
    </location>
</feature>
<evidence type="ECO:0000256" key="3">
    <source>
        <dbReference type="ARBA" id="ARBA00022679"/>
    </source>
</evidence>
<dbReference type="Proteomes" id="UP001385951">
    <property type="component" value="Unassembled WGS sequence"/>
</dbReference>
<dbReference type="GO" id="GO:0006511">
    <property type="term" value="P:ubiquitin-dependent protein catabolic process"/>
    <property type="evidence" value="ECO:0007669"/>
    <property type="project" value="InterPro"/>
</dbReference>
<comment type="caution">
    <text evidence="8">The sequence shown here is derived from an EMBL/GenBank/DDBJ whole genome shotgun (WGS) entry which is preliminary data.</text>
</comment>
<gene>
    <name evidence="8" type="ORF">QCA50_019312</name>
</gene>
<dbReference type="GO" id="GO:0000209">
    <property type="term" value="P:protein polyubiquitination"/>
    <property type="evidence" value="ECO:0007669"/>
    <property type="project" value="TreeGrafter"/>
</dbReference>
<accession>A0AAW0F9H8</accession>
<comment type="pathway">
    <text evidence="2">Protein modification; protein ubiquitination.</text>
</comment>
<evidence type="ECO:0000256" key="4">
    <source>
        <dbReference type="ARBA" id="ARBA00022786"/>
    </source>
</evidence>
<dbReference type="InterPro" id="IPR019474">
    <property type="entry name" value="Ub_conjug_fac_E4_core"/>
</dbReference>
<reference evidence="8 9" key="1">
    <citation type="submission" date="2022-09" db="EMBL/GenBank/DDBJ databases">
        <authorList>
            <person name="Palmer J.M."/>
        </authorList>
    </citation>
    <scope>NUCLEOTIDE SEQUENCE [LARGE SCALE GENOMIC DNA]</scope>
    <source>
        <strain evidence="8 9">DSM 7382</strain>
    </source>
</reference>
<dbReference type="GO" id="GO:0034450">
    <property type="term" value="F:ubiquitin-ubiquitin ligase activity"/>
    <property type="evidence" value="ECO:0007669"/>
    <property type="project" value="InterPro"/>
</dbReference>
<keyword evidence="5" id="KW-0539">Nucleus</keyword>
<dbReference type="PANTHER" id="PTHR13931:SF2">
    <property type="entry name" value="UBIQUITIN CONJUGATION FACTOR E4 B"/>
    <property type="match status" value="1"/>
</dbReference>
<dbReference type="InterPro" id="IPR045132">
    <property type="entry name" value="UBE4"/>
</dbReference>
<evidence type="ECO:0000256" key="5">
    <source>
        <dbReference type="ARBA" id="ARBA00023242"/>
    </source>
</evidence>
<keyword evidence="4" id="KW-0833">Ubl conjugation pathway</keyword>
<dbReference type="AlphaFoldDB" id="A0AAW0F9H8"/>
<keyword evidence="9" id="KW-1185">Reference proteome</keyword>
<dbReference type="GO" id="GO:0000151">
    <property type="term" value="C:ubiquitin ligase complex"/>
    <property type="evidence" value="ECO:0007669"/>
    <property type="project" value="InterPro"/>
</dbReference>
<name>A0AAW0F9H8_9APHY</name>
<dbReference type="GO" id="GO:0005634">
    <property type="term" value="C:nucleus"/>
    <property type="evidence" value="ECO:0007669"/>
    <property type="project" value="UniProtKB-SubCell"/>
</dbReference>
<comment type="subcellular location">
    <subcellularLocation>
        <location evidence="1">Nucleus</location>
    </subcellularLocation>
</comment>
<dbReference type="PANTHER" id="PTHR13931">
    <property type="entry name" value="UBIQUITINATION FACTOR E4"/>
    <property type="match status" value="1"/>
</dbReference>
<dbReference type="Pfam" id="PF10408">
    <property type="entry name" value="Ufd2P_core"/>
    <property type="match status" value="1"/>
</dbReference>
<dbReference type="EMBL" id="JASBNA010000083">
    <property type="protein sequence ID" value="KAK7677760.1"/>
    <property type="molecule type" value="Genomic_DNA"/>
</dbReference>
<feature type="region of interest" description="Disordered" evidence="6">
    <location>
        <begin position="29"/>
        <end position="87"/>
    </location>
</feature>
<keyword evidence="3" id="KW-0808">Transferase</keyword>
<organism evidence="8 9">
    <name type="scientific">Cerrena zonata</name>
    <dbReference type="NCBI Taxonomy" id="2478898"/>
    <lineage>
        <taxon>Eukaryota</taxon>
        <taxon>Fungi</taxon>
        <taxon>Dikarya</taxon>
        <taxon>Basidiomycota</taxon>
        <taxon>Agaricomycotina</taxon>
        <taxon>Agaricomycetes</taxon>
        <taxon>Polyporales</taxon>
        <taxon>Cerrenaceae</taxon>
        <taxon>Cerrena</taxon>
    </lineage>
</organism>
<evidence type="ECO:0000259" key="7">
    <source>
        <dbReference type="Pfam" id="PF10408"/>
    </source>
</evidence>
<sequence>MYFFNMDLYATFTQMFVQIRSKRLAKLQGLSPPVSSGPSSAGTPATTTPVRTPAPPKPIHAPSPRSTPPTVVSTPPPAKKKAPSTPVHLDLPKWEHEMISNVFKVTLDKEEAERSGWESVWLKSLASELDSEISGSTKLLSEDLIDSLLIARLELNPQTMSDDLEFLPVLASLPAEQTVFEYLVGCWRRLNGVRSSLLKRNYLPVQVEKATAKLDKVRDLIISYAGFTLQDPGMFPQPPGKPIGAPELVAPLVSLSSLSAPLLSGSTTISVLSPTEVEPFLQDLARRFEQDNELDGVLGDVVYSLCHHPSLFRPEGLAGSDSTWRGIISGLEALVGIKSIAVMITRLPSWNPAGTAANNFEIVSLFGPLLRLGIFSREWPQISATYFTKPSERRGQDMESAIASLRGTLKTLQSSLFQIFNSLVRASAESREGVLQFFARVIALNDRRAGMQVDPNTVSSDTFMTNLQAILFRFCEPFMDANYTKIDRIERLYFAFSNRIDLKDETRVNATTKEAEEWVQQLGGKGAAAQNFISDIFYLTLAMNHRGYMKTISNYEDLQKESSELHRHVEMLEGDGSWRGTPLQARMEHALNTAKAEQDKIEGMQLAYKTQLADPELVFRSVSFVNFVSTWIIRFVDPKRTHPNPLVELPLPNDVPLEFRMQPEFLLEDVIDYHVFLMRETPQSLELSGKNEMLVWSLTFLTSTWYIKNPFLKNKMIEALSWGVMSYDGRRSLLSSLVNTHPLALKHLVSALVHFYIEVEQTGASSQFYDKFSTFTCLFH</sequence>